<dbReference type="GO" id="GO:0016853">
    <property type="term" value="F:isomerase activity"/>
    <property type="evidence" value="ECO:0007669"/>
    <property type="project" value="UniProtKB-KW"/>
</dbReference>
<geneLocation type="plasmid" evidence="3 4">
    <name>unnamed1</name>
</geneLocation>
<gene>
    <name evidence="3" type="ORF">IAG42_36250</name>
</gene>
<evidence type="ECO:0000313" key="3">
    <source>
        <dbReference type="EMBL" id="QNS09212.1"/>
    </source>
</evidence>
<name>A0A7H1BKF7_9ACTN</name>
<organism evidence="3 4">
    <name type="scientific">Streptomyces xanthii</name>
    <dbReference type="NCBI Taxonomy" id="2768069"/>
    <lineage>
        <taxon>Bacteria</taxon>
        <taxon>Bacillati</taxon>
        <taxon>Actinomycetota</taxon>
        <taxon>Actinomycetes</taxon>
        <taxon>Kitasatosporales</taxon>
        <taxon>Streptomycetaceae</taxon>
        <taxon>Streptomyces</taxon>
    </lineage>
</organism>
<dbReference type="SUPFAM" id="SSF55331">
    <property type="entry name" value="Tautomerase/MIF"/>
    <property type="match status" value="1"/>
</dbReference>
<dbReference type="Pfam" id="PF01361">
    <property type="entry name" value="Tautomerase"/>
    <property type="match status" value="1"/>
</dbReference>
<evidence type="ECO:0000313" key="4">
    <source>
        <dbReference type="Proteomes" id="UP000516428"/>
    </source>
</evidence>
<dbReference type="Gene3D" id="3.30.429.10">
    <property type="entry name" value="Macrophage Migration Inhibitory Factor"/>
    <property type="match status" value="1"/>
</dbReference>
<dbReference type="InterPro" id="IPR004370">
    <property type="entry name" value="4-OT-like_dom"/>
</dbReference>
<dbReference type="Proteomes" id="UP000516428">
    <property type="component" value="Plasmid unnamed1"/>
</dbReference>
<evidence type="ECO:0000256" key="1">
    <source>
        <dbReference type="ARBA" id="ARBA00023235"/>
    </source>
</evidence>
<reference evidence="3 4" key="1">
    <citation type="submission" date="2020-09" db="EMBL/GenBank/DDBJ databases">
        <title>A novel species.</title>
        <authorList>
            <person name="Gao J."/>
        </authorList>
    </citation>
    <scope>NUCLEOTIDE SEQUENCE [LARGE SCALE GENOMIC DNA]</scope>
    <source>
        <strain evidence="3 4">CRXT-Y-14</strain>
        <plasmid evidence="3 4">unnamed1</plasmid>
    </source>
</reference>
<dbReference type="AlphaFoldDB" id="A0A7H1BKF7"/>
<feature type="domain" description="4-oxalocrotonate tautomerase-like" evidence="2">
    <location>
        <begin position="2"/>
        <end position="58"/>
    </location>
</feature>
<proteinExistence type="predicted"/>
<keyword evidence="3" id="KW-0614">Plasmid</keyword>
<evidence type="ECO:0000259" key="2">
    <source>
        <dbReference type="Pfam" id="PF01361"/>
    </source>
</evidence>
<dbReference type="InterPro" id="IPR014347">
    <property type="entry name" value="Tautomerase/MIF_sf"/>
</dbReference>
<protein>
    <submittedName>
        <fullName evidence="3">4-oxalocrotonate tautomerase family protein</fullName>
    </submittedName>
</protein>
<keyword evidence="4" id="KW-1185">Reference proteome</keyword>
<sequence length="61" mass="6910">MPFIDVKIYDRRLTPETERALIERLTQATVDVFGEDVREQTWIALTGVPPQRWGIAGKPGA</sequence>
<dbReference type="EMBL" id="CP061282">
    <property type="protein sequence ID" value="QNS09212.1"/>
    <property type="molecule type" value="Genomic_DNA"/>
</dbReference>
<dbReference type="KEGG" id="sxn:IAG42_36250"/>
<keyword evidence="1" id="KW-0413">Isomerase</keyword>
<accession>A0A7H1BKF7</accession>
<dbReference type="RefSeq" id="WP_188341867.1">
    <property type="nucleotide sequence ID" value="NZ_CP061282.1"/>
</dbReference>